<evidence type="ECO:0000313" key="7">
    <source>
        <dbReference type="EMBL" id="WNQ10971.1"/>
    </source>
</evidence>
<dbReference type="GO" id="GO:0004519">
    <property type="term" value="F:endonuclease activity"/>
    <property type="evidence" value="ECO:0007669"/>
    <property type="project" value="UniProtKB-KW"/>
</dbReference>
<evidence type="ECO:0000256" key="3">
    <source>
        <dbReference type="ARBA" id="ARBA00022763"/>
    </source>
</evidence>
<dbReference type="InterPro" id="IPR036237">
    <property type="entry name" value="Xyl_isomerase-like_sf"/>
</dbReference>
<keyword evidence="8" id="KW-1185">Reference proteome</keyword>
<keyword evidence="3" id="KW-0227">DNA damage</keyword>
<protein>
    <submittedName>
        <fullName evidence="7">UV DNA damage repair endonuclease UvsE</fullName>
    </submittedName>
</protein>
<keyword evidence="2 7" id="KW-0255">Endonuclease</keyword>
<sequence length="315" mass="35530">MRIRLGFVSIALAIYNNTPSSTFTYKRFAQLPREEAIAHAVRIGRGNLEATRRILYYNAAHGIRFYRMSSSLIPLATHPDVMLDAGALYRDELAELGAFARAHGIRLSMHPNQFTLLNGKDSVVQAAIHDLNYHAAILDGMGMDENGIINIHVGGMYGDKASAVERLYRNFPAVPEAVKKRLTFENDDKTYTAEETLAVCERLGQPLVLDLHHDWCNPSAVPAADLLPRIRATWGDRAMKIHVSTPKNDKEFRSHADHVDPEPLLAFLRRCREHDMEQIDVMLEAKQKDLSLFRLAEELAKVRGIKRTDGGVLHW</sequence>
<reference evidence="7 8" key="1">
    <citation type="submission" date="2022-02" db="EMBL/GenBank/DDBJ databases">
        <title>Paenibacillus sp. MBLB1776 Whole Genome Shotgun Sequencing.</title>
        <authorList>
            <person name="Hwang C.Y."/>
            <person name="Cho E.-S."/>
            <person name="Seo M.-J."/>
        </authorList>
    </citation>
    <scope>NUCLEOTIDE SEQUENCE [LARGE SCALE GENOMIC DNA]</scope>
    <source>
        <strain evidence="7 8">MBLB1776</strain>
    </source>
</reference>
<dbReference type="Pfam" id="PF03851">
    <property type="entry name" value="UvdE"/>
    <property type="match status" value="1"/>
</dbReference>
<proteinExistence type="predicted"/>
<evidence type="ECO:0000256" key="2">
    <source>
        <dbReference type="ARBA" id="ARBA00022759"/>
    </source>
</evidence>
<accession>A0AA96LC76</accession>
<dbReference type="NCBIfam" id="TIGR00629">
    <property type="entry name" value="uvde"/>
    <property type="match status" value="1"/>
</dbReference>
<organism evidence="7 8">
    <name type="scientific">Paenibacillus aurantius</name>
    <dbReference type="NCBI Taxonomy" id="2918900"/>
    <lineage>
        <taxon>Bacteria</taxon>
        <taxon>Bacillati</taxon>
        <taxon>Bacillota</taxon>
        <taxon>Bacilli</taxon>
        <taxon>Bacillales</taxon>
        <taxon>Paenibacillaceae</taxon>
        <taxon>Paenibacillus</taxon>
    </lineage>
</organism>
<evidence type="ECO:0000256" key="6">
    <source>
        <dbReference type="ARBA" id="ARBA00023204"/>
    </source>
</evidence>
<evidence type="ECO:0000256" key="5">
    <source>
        <dbReference type="ARBA" id="ARBA00022801"/>
    </source>
</evidence>
<dbReference type="SUPFAM" id="SSF51658">
    <property type="entry name" value="Xylose isomerase-like"/>
    <property type="match status" value="1"/>
</dbReference>
<gene>
    <name evidence="7" type="primary">uvsE</name>
    <name evidence="7" type="ORF">MJA45_25700</name>
</gene>
<keyword evidence="6" id="KW-0234">DNA repair</keyword>
<keyword evidence="4" id="KW-0228">DNA excision</keyword>
<dbReference type="EMBL" id="CP130318">
    <property type="protein sequence ID" value="WNQ10971.1"/>
    <property type="molecule type" value="Genomic_DNA"/>
</dbReference>
<name>A0AA96LC76_9BACL</name>
<evidence type="ECO:0000313" key="8">
    <source>
        <dbReference type="Proteomes" id="UP001305702"/>
    </source>
</evidence>
<dbReference type="GO" id="GO:0016787">
    <property type="term" value="F:hydrolase activity"/>
    <property type="evidence" value="ECO:0007669"/>
    <property type="project" value="UniProtKB-KW"/>
</dbReference>
<evidence type="ECO:0000256" key="1">
    <source>
        <dbReference type="ARBA" id="ARBA00022722"/>
    </source>
</evidence>
<evidence type="ECO:0000256" key="4">
    <source>
        <dbReference type="ARBA" id="ARBA00022769"/>
    </source>
</evidence>
<dbReference type="Gene3D" id="3.20.20.150">
    <property type="entry name" value="Divalent-metal-dependent TIM barrel enzymes"/>
    <property type="match status" value="1"/>
</dbReference>
<dbReference type="GO" id="GO:0009411">
    <property type="term" value="P:response to UV"/>
    <property type="evidence" value="ECO:0007669"/>
    <property type="project" value="InterPro"/>
</dbReference>
<dbReference type="Proteomes" id="UP001305702">
    <property type="component" value="Chromosome"/>
</dbReference>
<dbReference type="GO" id="GO:0006289">
    <property type="term" value="P:nucleotide-excision repair"/>
    <property type="evidence" value="ECO:0007669"/>
    <property type="project" value="InterPro"/>
</dbReference>
<dbReference type="KEGG" id="paun:MJA45_25700"/>
<dbReference type="AlphaFoldDB" id="A0AA96LC76"/>
<dbReference type="RefSeq" id="WP_315604747.1">
    <property type="nucleotide sequence ID" value="NZ_CP130318.1"/>
</dbReference>
<dbReference type="PANTHER" id="PTHR31290">
    <property type="entry name" value="UV-DAMAGE ENDONUCLEASE"/>
    <property type="match status" value="1"/>
</dbReference>
<keyword evidence="5" id="KW-0378">Hydrolase</keyword>
<dbReference type="InterPro" id="IPR004601">
    <property type="entry name" value="UvdE"/>
</dbReference>
<keyword evidence="1" id="KW-0540">Nuclease</keyword>
<dbReference type="PANTHER" id="PTHR31290:SF5">
    <property type="entry name" value="UV-DAMAGE ENDONUCLEASE"/>
    <property type="match status" value="1"/>
</dbReference>